<evidence type="ECO:0000313" key="2">
    <source>
        <dbReference type="Proteomes" id="UP000004994"/>
    </source>
</evidence>
<dbReference type="Gramene" id="Solyc12g094615.1.1">
    <property type="protein sequence ID" value="Solyc12g094615.1.1"/>
    <property type="gene ID" value="Solyc12g094615.1"/>
</dbReference>
<organism evidence="1">
    <name type="scientific">Solanum lycopersicum</name>
    <name type="common">Tomato</name>
    <name type="synonym">Lycopersicon esculentum</name>
    <dbReference type="NCBI Taxonomy" id="4081"/>
    <lineage>
        <taxon>Eukaryota</taxon>
        <taxon>Viridiplantae</taxon>
        <taxon>Streptophyta</taxon>
        <taxon>Embryophyta</taxon>
        <taxon>Tracheophyta</taxon>
        <taxon>Spermatophyta</taxon>
        <taxon>Magnoliopsida</taxon>
        <taxon>eudicotyledons</taxon>
        <taxon>Gunneridae</taxon>
        <taxon>Pentapetalae</taxon>
        <taxon>asterids</taxon>
        <taxon>lamiids</taxon>
        <taxon>Solanales</taxon>
        <taxon>Solanaceae</taxon>
        <taxon>Solanoideae</taxon>
        <taxon>Solaneae</taxon>
        <taxon>Solanum</taxon>
        <taxon>Solanum subgen. Lycopersicon</taxon>
    </lineage>
</organism>
<name>A0A3Q7JE68_SOLLC</name>
<dbReference type="EnsemblPlants" id="Solyc12g094615.1.1">
    <property type="protein sequence ID" value="Solyc12g094615.1.1"/>
    <property type="gene ID" value="Solyc12g094615.1"/>
</dbReference>
<keyword evidence="2" id="KW-1185">Reference proteome</keyword>
<dbReference type="AlphaFoldDB" id="A0A3Q7JE68"/>
<protein>
    <submittedName>
        <fullName evidence="1">Uncharacterized protein</fullName>
    </submittedName>
</protein>
<reference evidence="1" key="2">
    <citation type="submission" date="2019-01" db="UniProtKB">
        <authorList>
            <consortium name="EnsemblPlants"/>
        </authorList>
    </citation>
    <scope>IDENTIFICATION</scope>
    <source>
        <strain evidence="1">cv. Heinz 1706</strain>
    </source>
</reference>
<proteinExistence type="predicted"/>
<sequence length="149" mass="16394">MRTATEHSLFFGVPSLIRLTSVSMNTINLESTTKLVHHFHPRGSRVLEILAFEEAENCSFHTIVGSNSSEQSLGLMTSAPKFPPFSDMYGSSKRNKLIVEEVNSPGRLRQSSRVRKPNLFPSLSMLAPSAFLSSFVDSATIKSIVSSMS</sequence>
<dbReference type="InParanoid" id="A0A3Q7JE68"/>
<evidence type="ECO:0000313" key="1">
    <source>
        <dbReference type="EnsemblPlants" id="Solyc12g094615.1.1"/>
    </source>
</evidence>
<reference evidence="1" key="1">
    <citation type="journal article" date="2012" name="Nature">
        <title>The tomato genome sequence provides insights into fleshy fruit evolution.</title>
        <authorList>
            <consortium name="Tomato Genome Consortium"/>
        </authorList>
    </citation>
    <scope>NUCLEOTIDE SEQUENCE [LARGE SCALE GENOMIC DNA]</scope>
    <source>
        <strain evidence="1">cv. Heinz 1706</strain>
    </source>
</reference>
<accession>A0A3Q7JE68</accession>
<dbReference type="Proteomes" id="UP000004994">
    <property type="component" value="Chromosome 12"/>
</dbReference>